<dbReference type="Proteomes" id="UP000324800">
    <property type="component" value="Unassembled WGS sequence"/>
</dbReference>
<accession>A0A5J4W4R7</accession>
<evidence type="ECO:0000313" key="1">
    <source>
        <dbReference type="EMBL" id="KAA6389439.1"/>
    </source>
</evidence>
<name>A0A5J4W4R7_9EUKA</name>
<dbReference type="AlphaFoldDB" id="A0A5J4W4R7"/>
<sequence>ATLASTLYFGITKWGAGTGCSIELPIPMGRPCIKIQNYALKVTA</sequence>
<proteinExistence type="predicted"/>
<dbReference type="EMBL" id="SNRW01003587">
    <property type="protein sequence ID" value="KAA6389439.1"/>
    <property type="molecule type" value="Genomic_DNA"/>
</dbReference>
<evidence type="ECO:0000313" key="2">
    <source>
        <dbReference type="Proteomes" id="UP000324800"/>
    </source>
</evidence>
<feature type="non-terminal residue" evidence="1">
    <location>
        <position position="1"/>
    </location>
</feature>
<protein>
    <submittedName>
        <fullName evidence="1">Uncharacterized protein</fullName>
    </submittedName>
</protein>
<comment type="caution">
    <text evidence="1">The sequence shown here is derived from an EMBL/GenBank/DDBJ whole genome shotgun (WGS) entry which is preliminary data.</text>
</comment>
<organism evidence="1 2">
    <name type="scientific">Streblomastix strix</name>
    <dbReference type="NCBI Taxonomy" id="222440"/>
    <lineage>
        <taxon>Eukaryota</taxon>
        <taxon>Metamonada</taxon>
        <taxon>Preaxostyla</taxon>
        <taxon>Oxymonadida</taxon>
        <taxon>Streblomastigidae</taxon>
        <taxon>Streblomastix</taxon>
    </lineage>
</organism>
<gene>
    <name evidence="1" type="ORF">EZS28_015029</name>
</gene>
<reference evidence="1 2" key="1">
    <citation type="submission" date="2019-03" db="EMBL/GenBank/DDBJ databases">
        <title>Single cell metagenomics reveals metabolic interactions within the superorganism composed of flagellate Streblomastix strix and complex community of Bacteroidetes bacteria on its surface.</title>
        <authorList>
            <person name="Treitli S.C."/>
            <person name="Kolisko M."/>
            <person name="Husnik F."/>
            <person name="Keeling P."/>
            <person name="Hampl V."/>
        </authorList>
    </citation>
    <scope>NUCLEOTIDE SEQUENCE [LARGE SCALE GENOMIC DNA]</scope>
    <source>
        <strain evidence="1">ST1C</strain>
    </source>
</reference>